<evidence type="ECO:0000256" key="5">
    <source>
        <dbReference type="ARBA" id="ARBA00023237"/>
    </source>
</evidence>
<evidence type="ECO:0000256" key="1">
    <source>
        <dbReference type="ARBA" id="ARBA00004442"/>
    </source>
</evidence>
<gene>
    <name evidence="9" type="ORF">RCZ15_23000</name>
    <name evidence="10" type="ORF">RCZ16_15730</name>
</gene>
<proteinExistence type="inferred from homology"/>
<evidence type="ECO:0000313" key="9">
    <source>
        <dbReference type="EMBL" id="GJM51327.1"/>
    </source>
</evidence>
<comment type="similarity">
    <text evidence="2">Belongs to the SusD family.</text>
</comment>
<dbReference type="Proteomes" id="UP001208692">
    <property type="component" value="Unassembled WGS sequence"/>
</dbReference>
<evidence type="ECO:0000256" key="4">
    <source>
        <dbReference type="ARBA" id="ARBA00023136"/>
    </source>
</evidence>
<dbReference type="Gene3D" id="1.25.40.390">
    <property type="match status" value="1"/>
</dbReference>
<name>A0AAV5AVL0_9FLAO</name>
<feature type="domain" description="SusD-like N-terminal" evidence="8">
    <location>
        <begin position="20"/>
        <end position="217"/>
    </location>
</feature>
<organism evidence="9 11">
    <name type="scientific">Capnocytophaga catalasegens</name>
    <dbReference type="NCBI Taxonomy" id="1004260"/>
    <lineage>
        <taxon>Bacteria</taxon>
        <taxon>Pseudomonadati</taxon>
        <taxon>Bacteroidota</taxon>
        <taxon>Flavobacteriia</taxon>
        <taxon>Flavobacteriales</taxon>
        <taxon>Flavobacteriaceae</taxon>
        <taxon>Capnocytophaga</taxon>
    </lineage>
</organism>
<dbReference type="GO" id="GO:0009279">
    <property type="term" value="C:cell outer membrane"/>
    <property type="evidence" value="ECO:0007669"/>
    <property type="project" value="UniProtKB-SubCell"/>
</dbReference>
<evidence type="ECO:0000256" key="3">
    <source>
        <dbReference type="ARBA" id="ARBA00022729"/>
    </source>
</evidence>
<evidence type="ECO:0000313" key="12">
    <source>
        <dbReference type="Proteomes" id="UP001208692"/>
    </source>
</evidence>
<dbReference type="PROSITE" id="PS51257">
    <property type="entry name" value="PROKAR_LIPOPROTEIN"/>
    <property type="match status" value="1"/>
</dbReference>
<evidence type="ECO:0000256" key="2">
    <source>
        <dbReference type="ARBA" id="ARBA00006275"/>
    </source>
</evidence>
<keyword evidence="5" id="KW-0998">Cell outer membrane</keyword>
<protein>
    <submittedName>
        <fullName evidence="9">Membrane protein</fullName>
    </submittedName>
</protein>
<dbReference type="SUPFAM" id="SSF48452">
    <property type="entry name" value="TPR-like"/>
    <property type="match status" value="1"/>
</dbReference>
<dbReference type="InterPro" id="IPR033985">
    <property type="entry name" value="SusD-like_N"/>
</dbReference>
<keyword evidence="12" id="KW-1185">Reference proteome</keyword>
<evidence type="ECO:0000256" key="6">
    <source>
        <dbReference type="SAM" id="SignalP"/>
    </source>
</evidence>
<dbReference type="Pfam" id="PF07980">
    <property type="entry name" value="SusD_RagB"/>
    <property type="match status" value="1"/>
</dbReference>
<evidence type="ECO:0000313" key="10">
    <source>
        <dbReference type="EMBL" id="GJM53256.1"/>
    </source>
</evidence>
<comment type="caution">
    <text evidence="9">The sequence shown here is derived from an EMBL/GenBank/DDBJ whole genome shotgun (WGS) entry which is preliminary data.</text>
</comment>
<sequence>MKKYTFIIVSLFLLLVTSCDFLDVVPDEISTEEDAFANPKAAERYLYSCYGFLPNPREGAASLDFFTGDEVVTAFEHETFANFPKGNFTANEPIISYWNTFFIGLRQCYILKREISKVPGIDPETVKDYTAQADFLIAYYHYLLLRCYGPIILIKEEPSVTTPASDFLGRTPYDECVSWIAAKFDEAAANLPARREEQKIGLATKTAAIAIKSRMYLFAASPLFNGNSAFYANFKNPDGTALMPLMYDANKWVVAKNTAKEAIDAATAAGYRLYQATDVQQPTNPEPTNTTLRTLRFGLVDKTSQEPIWVDTREETAYSLNRKSLPFGTSGYNGICPTLNMLDRFYTDKGLPLKEDPSFDFDGRFDVVQFPQGDPNGEGETSKMNLQREPRYYAWISFHGGYYEAIGNVSQNSQWEPYKTAYKRGVENKKLVTFFKKDDNCGVKNRSNNYSPGGFLSKKGVHPNATMDDSNVSYEKYPWTLLGMSELYLNYAEACVETNDLGEAAIYINKIRERAGLPTLQTSWAQSRTGIAAISSQEKMREIVRQERMIELYLQGHNFWDMRRWLLAEQYFGQKPKGLNIRATTMSEFSKQTELNITRNFVSPTHYLLPIPYSEVQNNRKLVQNPGY</sequence>
<keyword evidence="3 6" id="KW-0732">Signal</keyword>
<keyword evidence="4" id="KW-0472">Membrane</keyword>
<evidence type="ECO:0000313" key="11">
    <source>
        <dbReference type="Proteomes" id="UP001207736"/>
    </source>
</evidence>
<dbReference type="InterPro" id="IPR012944">
    <property type="entry name" value="SusD_RagB_dom"/>
</dbReference>
<accession>A0AAV5AVL0</accession>
<comment type="subcellular location">
    <subcellularLocation>
        <location evidence="1">Cell outer membrane</location>
    </subcellularLocation>
</comment>
<reference evidence="9 12" key="1">
    <citation type="submission" date="2021-11" db="EMBL/GenBank/DDBJ databases">
        <title>Draft genome sequence of Capnocytophaga sp. strain KC07075 isolated from cat oral cavity.</title>
        <authorList>
            <person name="Suzuki M."/>
            <person name="Imaoka K."/>
            <person name="Kimura M."/>
            <person name="Morikawa S."/>
            <person name="Maeda K."/>
        </authorList>
    </citation>
    <scope>NUCLEOTIDE SEQUENCE</scope>
    <source>
        <strain evidence="9">KC07075</strain>
        <strain evidence="10 12">KC07079</strain>
    </source>
</reference>
<dbReference type="AlphaFoldDB" id="A0AAV5AVL0"/>
<dbReference type="EMBL" id="BQKA01000050">
    <property type="protein sequence ID" value="GJM51327.1"/>
    <property type="molecule type" value="Genomic_DNA"/>
</dbReference>
<feature type="chain" id="PRO_5043674720" evidence="6">
    <location>
        <begin position="23"/>
        <end position="628"/>
    </location>
</feature>
<feature type="domain" description="RagB/SusD" evidence="7">
    <location>
        <begin position="306"/>
        <end position="628"/>
    </location>
</feature>
<dbReference type="InterPro" id="IPR011990">
    <property type="entry name" value="TPR-like_helical_dom_sf"/>
</dbReference>
<evidence type="ECO:0000259" key="7">
    <source>
        <dbReference type="Pfam" id="PF07980"/>
    </source>
</evidence>
<dbReference type="Pfam" id="PF14322">
    <property type="entry name" value="SusD-like_3"/>
    <property type="match status" value="1"/>
</dbReference>
<feature type="signal peptide" evidence="6">
    <location>
        <begin position="1"/>
        <end position="22"/>
    </location>
</feature>
<dbReference type="RefSeq" id="WP_264845288.1">
    <property type="nucleotide sequence ID" value="NZ_BPMA01000007.1"/>
</dbReference>
<dbReference type="Proteomes" id="UP001207736">
    <property type="component" value="Unassembled WGS sequence"/>
</dbReference>
<evidence type="ECO:0000259" key="8">
    <source>
        <dbReference type="Pfam" id="PF14322"/>
    </source>
</evidence>
<dbReference type="EMBL" id="BQKB01000031">
    <property type="protein sequence ID" value="GJM53256.1"/>
    <property type="molecule type" value="Genomic_DNA"/>
</dbReference>